<dbReference type="CDD" id="cd00156">
    <property type="entry name" value="REC"/>
    <property type="match status" value="1"/>
</dbReference>
<dbReference type="Gene3D" id="6.10.340.10">
    <property type="match status" value="1"/>
</dbReference>
<evidence type="ECO:0000256" key="13">
    <source>
        <dbReference type="SAM" id="Phobius"/>
    </source>
</evidence>
<dbReference type="EC" id="2.7.13.3" evidence="3"/>
<dbReference type="CDD" id="cd00082">
    <property type="entry name" value="HisKA"/>
    <property type="match status" value="1"/>
</dbReference>
<dbReference type="Gene3D" id="3.30.565.10">
    <property type="entry name" value="Histidine kinase-like ATPase, C-terminal domain"/>
    <property type="match status" value="1"/>
</dbReference>
<keyword evidence="5" id="KW-0808">Transferase</keyword>
<dbReference type="InterPro" id="IPR003660">
    <property type="entry name" value="HAMP_dom"/>
</dbReference>
<keyword evidence="7" id="KW-0418">Kinase</keyword>
<accession>A0A9X2L872</accession>
<keyword evidence="8" id="KW-0067">ATP-binding</keyword>
<feature type="transmembrane region" description="Helical" evidence="13">
    <location>
        <begin position="12"/>
        <end position="37"/>
    </location>
</feature>
<feature type="domain" description="HAMP" evidence="16">
    <location>
        <begin position="188"/>
        <end position="241"/>
    </location>
</feature>
<keyword evidence="13" id="KW-1133">Transmembrane helix</keyword>
<dbReference type="CDD" id="cd17546">
    <property type="entry name" value="REC_hyHK_CKI1_RcsC-like"/>
    <property type="match status" value="1"/>
</dbReference>
<evidence type="ECO:0000256" key="9">
    <source>
        <dbReference type="ARBA" id="ARBA00023012"/>
    </source>
</evidence>
<evidence type="ECO:0000256" key="5">
    <source>
        <dbReference type="ARBA" id="ARBA00022679"/>
    </source>
</evidence>
<dbReference type="EMBL" id="JANIBC010000001">
    <property type="protein sequence ID" value="MCQ8183937.1"/>
    <property type="molecule type" value="Genomic_DNA"/>
</dbReference>
<dbReference type="GO" id="GO:0016020">
    <property type="term" value="C:membrane"/>
    <property type="evidence" value="ECO:0007669"/>
    <property type="project" value="UniProtKB-SubCell"/>
</dbReference>
<sequence>MIPPLASKLPIYWKITFSIMTTTVLVLMASYAGFVVLETETFRRELLKDRRGFAEVTATNIAAAVTFDDRRAMEANLGALAGVSDIQSAFVLGKDGSVKASYVSPTLPLGQDRQPVELPIDKSLGASLKGAFAIQTPVITDEETIGALQVRVSSERLVSRIERYKRLGIAVLLFALAISWVLARMVASFVTIPISKMNSAIGQVRGERDYDQRVEKRSEDELGRLTENFNAMLSEISQRDQTLEETVRERTEQLFVTTEKAKAASRAKSEFLANMSHEIRTPMNGMIGMTEMLLKTDMTASQRDLANVIMSSGVSLVTIINDILDFSKIEAGKFELISAPFNLREAIDDVVSLVAGTTEEKDLELIVRYQPDLPESFIGDGGRIRQVITNLLGNAVKFTEDGTVRVDITGAERLGKVDLHCEVSDTGIGIAKDKLSRIFEKFEQADGSSVRRYEGTGLGLSISKSIVELAGGRIGATSEEGQGSTFYFDLQLPAEPSGVEINMPKGAMSGLKVLVIDHKDQTRQVLDELIESWGAMVQSAPNAKRALELLDRGRGPDIIIADHDLPDLPGEKLRELVRGNEKISDKPLIVLAAPSQIGQPTKDDGMTAFVSKPYRIEPLVRAVTEAMVAAGAEQTKRLLDAGRVDEDGKAQVPGRPQAEEVEETKAEGVKLLIAEDNKVNQMVVTSMLSSMGFDIVLAENGKQAVEAFKEQQFALVIMDVSMPEMDGLEATQAIRAYERSTSFRRVPIIAATAHAMEEDKKRCREAGMDDYIAKPLRQDALVAKIRQWIAEDAA</sequence>
<evidence type="ECO:0000256" key="7">
    <source>
        <dbReference type="ARBA" id="ARBA00022777"/>
    </source>
</evidence>
<dbReference type="PROSITE" id="PS50109">
    <property type="entry name" value="HIS_KIN"/>
    <property type="match status" value="1"/>
</dbReference>
<dbReference type="Gene3D" id="3.40.50.2300">
    <property type="match status" value="2"/>
</dbReference>
<keyword evidence="4 12" id="KW-0597">Phosphoprotein</keyword>
<dbReference type="FunFam" id="3.30.565.10:FF:000010">
    <property type="entry name" value="Sensor histidine kinase RcsC"/>
    <property type="match status" value="1"/>
</dbReference>
<evidence type="ECO:0000256" key="6">
    <source>
        <dbReference type="ARBA" id="ARBA00022741"/>
    </source>
</evidence>
<dbReference type="PANTHER" id="PTHR45339:SF1">
    <property type="entry name" value="HYBRID SIGNAL TRANSDUCTION HISTIDINE KINASE J"/>
    <property type="match status" value="1"/>
</dbReference>
<dbReference type="InterPro" id="IPR033417">
    <property type="entry name" value="CHASE8"/>
</dbReference>
<evidence type="ECO:0000256" key="11">
    <source>
        <dbReference type="ARBA" id="ARBA00068150"/>
    </source>
</evidence>
<name>A0A9X2L872_9PROT</name>
<keyword evidence="6" id="KW-0547">Nucleotide-binding</keyword>
<keyword evidence="9" id="KW-0902">Two-component regulatory system</keyword>
<dbReference type="RefSeq" id="WP_256617741.1">
    <property type="nucleotide sequence ID" value="NZ_JANIBC010000001.1"/>
</dbReference>
<dbReference type="SUPFAM" id="SSF55874">
    <property type="entry name" value="ATPase domain of HSP90 chaperone/DNA topoisomerase II/histidine kinase"/>
    <property type="match status" value="1"/>
</dbReference>
<keyword evidence="18" id="KW-1185">Reference proteome</keyword>
<comment type="subunit">
    <text evidence="10">At low DSF concentrations, interacts with RpfF.</text>
</comment>
<dbReference type="Pfam" id="PF00672">
    <property type="entry name" value="HAMP"/>
    <property type="match status" value="1"/>
</dbReference>
<dbReference type="Pfam" id="PF02518">
    <property type="entry name" value="HATPase_c"/>
    <property type="match status" value="1"/>
</dbReference>
<dbReference type="InterPro" id="IPR004358">
    <property type="entry name" value="Sig_transdc_His_kin-like_C"/>
</dbReference>
<dbReference type="CDD" id="cd16922">
    <property type="entry name" value="HATPase_EvgS-ArcB-TorS-like"/>
    <property type="match status" value="1"/>
</dbReference>
<keyword evidence="13" id="KW-0472">Membrane</keyword>
<dbReference type="FunFam" id="1.10.287.130:FF:000002">
    <property type="entry name" value="Two-component osmosensing histidine kinase"/>
    <property type="match status" value="1"/>
</dbReference>
<dbReference type="Pfam" id="PF00072">
    <property type="entry name" value="Response_reg"/>
    <property type="match status" value="2"/>
</dbReference>
<evidence type="ECO:0000256" key="3">
    <source>
        <dbReference type="ARBA" id="ARBA00012438"/>
    </source>
</evidence>
<dbReference type="SMART" id="SM00448">
    <property type="entry name" value="REC"/>
    <property type="match status" value="2"/>
</dbReference>
<dbReference type="GO" id="GO:0005524">
    <property type="term" value="F:ATP binding"/>
    <property type="evidence" value="ECO:0007669"/>
    <property type="project" value="UniProtKB-KW"/>
</dbReference>
<feature type="domain" description="Response regulatory" evidence="15">
    <location>
        <begin position="670"/>
        <end position="789"/>
    </location>
</feature>
<dbReference type="Proteomes" id="UP001142610">
    <property type="component" value="Unassembled WGS sequence"/>
</dbReference>
<dbReference type="SUPFAM" id="SSF52172">
    <property type="entry name" value="CheY-like"/>
    <property type="match status" value="2"/>
</dbReference>
<dbReference type="GO" id="GO:0000155">
    <property type="term" value="F:phosphorelay sensor kinase activity"/>
    <property type="evidence" value="ECO:0007669"/>
    <property type="project" value="InterPro"/>
</dbReference>
<dbReference type="SUPFAM" id="SSF158472">
    <property type="entry name" value="HAMP domain-like"/>
    <property type="match status" value="1"/>
</dbReference>
<dbReference type="SMART" id="SM00304">
    <property type="entry name" value="HAMP"/>
    <property type="match status" value="1"/>
</dbReference>
<dbReference type="InterPro" id="IPR003661">
    <property type="entry name" value="HisK_dim/P_dom"/>
</dbReference>
<dbReference type="SUPFAM" id="SSF47384">
    <property type="entry name" value="Homodimeric domain of signal transducing histidine kinase"/>
    <property type="match status" value="1"/>
</dbReference>
<organism evidence="17 18">
    <name type="scientific">Parvularcula maris</name>
    <dbReference type="NCBI Taxonomy" id="2965077"/>
    <lineage>
        <taxon>Bacteria</taxon>
        <taxon>Pseudomonadati</taxon>
        <taxon>Pseudomonadota</taxon>
        <taxon>Alphaproteobacteria</taxon>
        <taxon>Parvularculales</taxon>
        <taxon>Parvularculaceae</taxon>
        <taxon>Parvularcula</taxon>
    </lineage>
</organism>
<comment type="catalytic activity">
    <reaction evidence="1">
        <text>ATP + protein L-histidine = ADP + protein N-phospho-L-histidine.</text>
        <dbReference type="EC" id="2.7.13.3"/>
    </reaction>
</comment>
<dbReference type="SMART" id="SM00387">
    <property type="entry name" value="HATPase_c"/>
    <property type="match status" value="1"/>
</dbReference>
<dbReference type="InterPro" id="IPR036097">
    <property type="entry name" value="HisK_dim/P_sf"/>
</dbReference>
<dbReference type="PROSITE" id="PS50885">
    <property type="entry name" value="HAMP"/>
    <property type="match status" value="1"/>
</dbReference>
<feature type="domain" description="Histidine kinase" evidence="14">
    <location>
        <begin position="274"/>
        <end position="494"/>
    </location>
</feature>
<comment type="caution">
    <text evidence="17">The sequence shown here is derived from an EMBL/GenBank/DDBJ whole genome shotgun (WGS) entry which is preliminary data.</text>
</comment>
<evidence type="ECO:0000259" key="15">
    <source>
        <dbReference type="PROSITE" id="PS50110"/>
    </source>
</evidence>
<evidence type="ECO:0000256" key="1">
    <source>
        <dbReference type="ARBA" id="ARBA00000085"/>
    </source>
</evidence>
<dbReference type="SMART" id="SM00388">
    <property type="entry name" value="HisKA"/>
    <property type="match status" value="1"/>
</dbReference>
<dbReference type="InterPro" id="IPR005467">
    <property type="entry name" value="His_kinase_dom"/>
</dbReference>
<dbReference type="PROSITE" id="PS50110">
    <property type="entry name" value="RESPONSE_REGULATORY"/>
    <property type="match status" value="2"/>
</dbReference>
<dbReference type="Pfam" id="PF00512">
    <property type="entry name" value="HisKA"/>
    <property type="match status" value="1"/>
</dbReference>
<evidence type="ECO:0000256" key="2">
    <source>
        <dbReference type="ARBA" id="ARBA00004370"/>
    </source>
</evidence>
<dbReference type="AlphaFoldDB" id="A0A9X2L872"/>
<dbReference type="InterPro" id="IPR036890">
    <property type="entry name" value="HATPase_C_sf"/>
</dbReference>
<evidence type="ECO:0000256" key="10">
    <source>
        <dbReference type="ARBA" id="ARBA00064003"/>
    </source>
</evidence>
<keyword evidence="13" id="KW-0812">Transmembrane</keyword>
<evidence type="ECO:0000259" key="14">
    <source>
        <dbReference type="PROSITE" id="PS50109"/>
    </source>
</evidence>
<gene>
    <name evidence="17" type="ORF">NOG11_00905</name>
</gene>
<reference evidence="17" key="1">
    <citation type="submission" date="2022-07" db="EMBL/GenBank/DDBJ databases">
        <title>Parvularcula maris sp. nov., an algicidal bacterium isolated from seawater.</title>
        <authorList>
            <person name="Li F."/>
        </authorList>
    </citation>
    <scope>NUCLEOTIDE SEQUENCE</scope>
    <source>
        <strain evidence="17">BGMRC 0090</strain>
    </source>
</reference>
<evidence type="ECO:0000256" key="12">
    <source>
        <dbReference type="PROSITE-ProRule" id="PRU00169"/>
    </source>
</evidence>
<evidence type="ECO:0000259" key="16">
    <source>
        <dbReference type="PROSITE" id="PS50885"/>
    </source>
</evidence>
<feature type="modified residue" description="4-aspartylphosphate" evidence="12">
    <location>
        <position position="562"/>
    </location>
</feature>
<evidence type="ECO:0000256" key="8">
    <source>
        <dbReference type="ARBA" id="ARBA00022840"/>
    </source>
</evidence>
<feature type="transmembrane region" description="Helical" evidence="13">
    <location>
        <begin position="167"/>
        <end position="187"/>
    </location>
</feature>
<dbReference type="PANTHER" id="PTHR45339">
    <property type="entry name" value="HYBRID SIGNAL TRANSDUCTION HISTIDINE KINASE J"/>
    <property type="match status" value="1"/>
</dbReference>
<feature type="modified residue" description="4-aspartylphosphate" evidence="12">
    <location>
        <position position="719"/>
    </location>
</feature>
<proteinExistence type="predicted"/>
<evidence type="ECO:0000313" key="17">
    <source>
        <dbReference type="EMBL" id="MCQ8183937.1"/>
    </source>
</evidence>
<dbReference type="Gene3D" id="1.10.287.130">
    <property type="match status" value="1"/>
</dbReference>
<protein>
    <recommendedName>
        <fullName evidence="11">Sensory/regulatory protein RpfC</fullName>
        <ecNumber evidence="3">2.7.13.3</ecNumber>
    </recommendedName>
</protein>
<dbReference type="PRINTS" id="PR00344">
    <property type="entry name" value="BCTRLSENSOR"/>
</dbReference>
<dbReference type="Pfam" id="PF17152">
    <property type="entry name" value="CHASE8"/>
    <property type="match status" value="1"/>
</dbReference>
<dbReference type="InterPro" id="IPR011006">
    <property type="entry name" value="CheY-like_superfamily"/>
</dbReference>
<feature type="domain" description="Response regulatory" evidence="15">
    <location>
        <begin position="512"/>
        <end position="627"/>
    </location>
</feature>
<dbReference type="InterPro" id="IPR001789">
    <property type="entry name" value="Sig_transdc_resp-reg_receiver"/>
</dbReference>
<evidence type="ECO:0000313" key="18">
    <source>
        <dbReference type="Proteomes" id="UP001142610"/>
    </source>
</evidence>
<dbReference type="InterPro" id="IPR003594">
    <property type="entry name" value="HATPase_dom"/>
</dbReference>
<dbReference type="CDD" id="cd06225">
    <property type="entry name" value="HAMP"/>
    <property type="match status" value="1"/>
</dbReference>
<comment type="subcellular location">
    <subcellularLocation>
        <location evidence="2">Membrane</location>
    </subcellularLocation>
</comment>
<evidence type="ECO:0000256" key="4">
    <source>
        <dbReference type="ARBA" id="ARBA00022553"/>
    </source>
</evidence>